<dbReference type="InterPro" id="IPR004045">
    <property type="entry name" value="Glutathione_S-Trfase_N"/>
</dbReference>
<protein>
    <submittedName>
        <fullName evidence="2">Glutaredoxin</fullName>
    </submittedName>
</protein>
<dbReference type="Proteomes" id="UP000029579">
    <property type="component" value="Unassembled WGS sequence"/>
</dbReference>
<dbReference type="Pfam" id="PF13417">
    <property type="entry name" value="GST_N_3"/>
    <property type="match status" value="1"/>
</dbReference>
<dbReference type="CDD" id="cd00570">
    <property type="entry name" value="GST_N_family"/>
    <property type="match status" value="1"/>
</dbReference>
<reference evidence="2 3" key="1">
    <citation type="submission" date="2014-07" db="EMBL/GenBank/DDBJ databases">
        <authorList>
            <person name="McCorrison J."/>
            <person name="Sanka R."/>
            <person name="Torralba M."/>
            <person name="Gillis M."/>
            <person name="Haft D.H."/>
            <person name="Methe B."/>
            <person name="Sutton G."/>
            <person name="Nelson K.E."/>
        </authorList>
    </citation>
    <scope>NUCLEOTIDE SEQUENCE [LARGE SCALE GENOMIC DNA]</scope>
    <source>
        <strain evidence="2 3">S7-1-13</strain>
    </source>
</reference>
<comment type="caution">
    <text evidence="2">The sequence shown here is derived from an EMBL/GenBank/DDBJ whole genome shotgun (WGS) entry which is preliminary data.</text>
</comment>
<dbReference type="InterPro" id="IPR036249">
    <property type="entry name" value="Thioredoxin-like_sf"/>
</dbReference>
<dbReference type="Gene3D" id="3.40.30.10">
    <property type="entry name" value="Glutaredoxin"/>
    <property type="match status" value="1"/>
</dbReference>
<dbReference type="RefSeq" id="WP_037327734.1">
    <property type="nucleotide sequence ID" value="NZ_JRMW01000034.1"/>
</dbReference>
<evidence type="ECO:0000313" key="2">
    <source>
        <dbReference type="EMBL" id="KGF04065.1"/>
    </source>
</evidence>
<gene>
    <name evidence="2" type="ORF">HMPREF1630_05410</name>
</gene>
<dbReference type="SUPFAM" id="SSF52833">
    <property type="entry name" value="Thioredoxin-like"/>
    <property type="match status" value="1"/>
</dbReference>
<accession>A0A095X1W3</accession>
<dbReference type="OrthoDB" id="9795531at2"/>
<dbReference type="AlphaFoldDB" id="A0A095X1W3"/>
<dbReference type="eggNOG" id="COG0695">
    <property type="taxonomic scope" value="Bacteria"/>
</dbReference>
<sequence length="106" mass="12484">MRKEIKREWDFELYFKPDCPFCLKVLNFFKENDIIKFPSYNTEDVTSGYENQDKLIAVGGKIQVPCMVIDGKAMYESDDIIAYAKENFLEKAKENKAKRKEILKTE</sequence>
<organism evidence="2 3">
    <name type="scientific">Anaerococcus lactolyticus S7-1-13</name>
    <dbReference type="NCBI Taxonomy" id="1284686"/>
    <lineage>
        <taxon>Bacteria</taxon>
        <taxon>Bacillati</taxon>
        <taxon>Bacillota</taxon>
        <taxon>Tissierellia</taxon>
        <taxon>Tissierellales</taxon>
        <taxon>Peptoniphilaceae</taxon>
        <taxon>Anaerococcus</taxon>
    </lineage>
</organism>
<feature type="domain" description="GST N-terminal" evidence="1">
    <location>
        <begin position="13"/>
        <end position="88"/>
    </location>
</feature>
<dbReference type="EMBL" id="JRMW01000034">
    <property type="protein sequence ID" value="KGF04065.1"/>
    <property type="molecule type" value="Genomic_DNA"/>
</dbReference>
<dbReference type="PROSITE" id="PS51354">
    <property type="entry name" value="GLUTAREDOXIN_2"/>
    <property type="match status" value="1"/>
</dbReference>
<name>A0A095X1W3_9FIRM</name>
<evidence type="ECO:0000259" key="1">
    <source>
        <dbReference type="Pfam" id="PF13417"/>
    </source>
</evidence>
<evidence type="ECO:0000313" key="3">
    <source>
        <dbReference type="Proteomes" id="UP000029579"/>
    </source>
</evidence>
<proteinExistence type="predicted"/>